<dbReference type="Proteomes" id="UP001163603">
    <property type="component" value="Chromosome 12"/>
</dbReference>
<sequence>MTAGALLLILLGEIHRNFQNMFENEDTLLHVAVKENSTFFLPLLVNLMQSDHFAIKNRHGNTAFFIAAELGMLEDAKLMFEKNKELPSIRGDKEMLPIHIAALGGHERMVEFLYEVQGPLEEMDSNEFFGKHPLFLIF</sequence>
<proteinExistence type="predicted"/>
<reference evidence="2" key="1">
    <citation type="journal article" date="2023" name="G3 (Bethesda)">
        <title>Genome assembly and association tests identify interacting loci associated with vigor, precocity, and sex in interspecific pistachio rootstocks.</title>
        <authorList>
            <person name="Palmer W."/>
            <person name="Jacygrad E."/>
            <person name="Sagayaradj S."/>
            <person name="Cavanaugh K."/>
            <person name="Han R."/>
            <person name="Bertier L."/>
            <person name="Beede B."/>
            <person name="Kafkas S."/>
            <person name="Golino D."/>
            <person name="Preece J."/>
            <person name="Michelmore R."/>
        </authorList>
    </citation>
    <scope>NUCLEOTIDE SEQUENCE [LARGE SCALE GENOMIC DNA]</scope>
</reference>
<protein>
    <submittedName>
        <fullName evidence="1">Uncharacterized protein</fullName>
    </submittedName>
</protein>
<accession>A0ACC0XLB7</accession>
<comment type="caution">
    <text evidence="1">The sequence shown here is derived from an EMBL/GenBank/DDBJ whole genome shotgun (WGS) entry which is preliminary data.</text>
</comment>
<evidence type="ECO:0000313" key="2">
    <source>
        <dbReference type="Proteomes" id="UP001163603"/>
    </source>
</evidence>
<name>A0ACC0XLB7_9ROSI</name>
<evidence type="ECO:0000313" key="1">
    <source>
        <dbReference type="EMBL" id="KAJ0018852.1"/>
    </source>
</evidence>
<dbReference type="EMBL" id="CM047747">
    <property type="protein sequence ID" value="KAJ0018852.1"/>
    <property type="molecule type" value="Genomic_DNA"/>
</dbReference>
<gene>
    <name evidence="1" type="ORF">Pint_11198</name>
</gene>
<organism evidence="1 2">
    <name type="scientific">Pistacia integerrima</name>
    <dbReference type="NCBI Taxonomy" id="434235"/>
    <lineage>
        <taxon>Eukaryota</taxon>
        <taxon>Viridiplantae</taxon>
        <taxon>Streptophyta</taxon>
        <taxon>Embryophyta</taxon>
        <taxon>Tracheophyta</taxon>
        <taxon>Spermatophyta</taxon>
        <taxon>Magnoliopsida</taxon>
        <taxon>eudicotyledons</taxon>
        <taxon>Gunneridae</taxon>
        <taxon>Pentapetalae</taxon>
        <taxon>rosids</taxon>
        <taxon>malvids</taxon>
        <taxon>Sapindales</taxon>
        <taxon>Anacardiaceae</taxon>
        <taxon>Pistacia</taxon>
    </lineage>
</organism>
<keyword evidence="2" id="KW-1185">Reference proteome</keyword>